<gene>
    <name evidence="1" type="ORF">FOZ62_012000</name>
</gene>
<reference evidence="1 2" key="1">
    <citation type="submission" date="2020-04" db="EMBL/GenBank/DDBJ databases">
        <title>Perkinsus olseni comparative genomics.</title>
        <authorList>
            <person name="Bogema D.R."/>
        </authorList>
    </citation>
    <scope>NUCLEOTIDE SEQUENCE [LARGE SCALE GENOMIC DNA]</scope>
    <source>
        <strain evidence="1">ATCC PRA-205</strain>
    </source>
</reference>
<dbReference type="AlphaFoldDB" id="A0A7J6RFT3"/>
<accession>A0A7J6RFT3</accession>
<comment type="caution">
    <text evidence="1">The sequence shown here is derived from an EMBL/GenBank/DDBJ whole genome shotgun (WGS) entry which is preliminary data.</text>
</comment>
<evidence type="ECO:0000313" key="2">
    <source>
        <dbReference type="Proteomes" id="UP000574390"/>
    </source>
</evidence>
<proteinExistence type="predicted"/>
<sequence>MRGWKFVGSEDVKKAGGADHHNLEMRVSEYLLAEYEDPKAWTQPVRDLPVYRLIQSTLAVMIMGSLMRMFNPTSSVVEHPKTSTGAAKAMDSGTKAPSTCSVEAVANQGGRSNRKSPSMSLSLTPDFLIENIKGPQYEGQGGLKLRRYIINAPLGFDDPGSSNDSAAVRFCKRTLIDYLTVASRTFAQQRTLKADTRRHAGLKALALDGAPVGDAEGVLFRVDEGHPVAEALSNLHDLATTSDQSCRLTLREESQAESDVPVAAIDSRTSDNVVVSLEYLRGATAEAPVSRDVTAELMQSRFNSAVSPAFTCPARLADILQRAWMAKTSDSGILAKHVAAKIEAEFREGKWNALTDGNYQVRTPSLAAYIMATYTNPLLGRKPTDTKTLPESLDSCIIETVEMRQAGETVPRYSLTLKSDFSMYKIGLPDSTIDNPDELNILWRRIRGGVSRTQLTQRGMMLVDICRRTLLGYLIAGQESETGSPHGGPLTWKYLDILGGAEVEPGSIKFRVAVESVIGNSVVAFARMAKNVL</sequence>
<name>A0A7J6RFT3_PEROL</name>
<evidence type="ECO:0000313" key="1">
    <source>
        <dbReference type="EMBL" id="KAF4719638.1"/>
    </source>
</evidence>
<organism evidence="1 2">
    <name type="scientific">Perkinsus olseni</name>
    <name type="common">Perkinsus atlanticus</name>
    <dbReference type="NCBI Taxonomy" id="32597"/>
    <lineage>
        <taxon>Eukaryota</taxon>
        <taxon>Sar</taxon>
        <taxon>Alveolata</taxon>
        <taxon>Perkinsozoa</taxon>
        <taxon>Perkinsea</taxon>
        <taxon>Perkinsida</taxon>
        <taxon>Perkinsidae</taxon>
        <taxon>Perkinsus</taxon>
    </lineage>
</organism>
<dbReference type="Proteomes" id="UP000574390">
    <property type="component" value="Unassembled WGS sequence"/>
</dbReference>
<dbReference type="EMBL" id="JABANM010022416">
    <property type="protein sequence ID" value="KAF4719638.1"/>
    <property type="molecule type" value="Genomic_DNA"/>
</dbReference>
<protein>
    <submittedName>
        <fullName evidence="1">Uncharacterized protein</fullName>
    </submittedName>
</protein>